<sequence>MPSSKVDLYAAIRRDARTGMSGRVIEKKYRVGRRTIGKAMASAWHEPRKQLPPRASKLDPFKPAIDEILKADLDAPRKQRHTVTRIWHRLMDEHRMPDVSYPVVRAYVAERKP</sequence>
<evidence type="ECO:0008006" key="3">
    <source>
        <dbReference type="Google" id="ProtNLM"/>
    </source>
</evidence>
<dbReference type="RefSeq" id="WP_225963638.1">
    <property type="nucleotide sequence ID" value="NZ_JADBEK010000001.1"/>
</dbReference>
<gene>
    <name evidence="1" type="ORF">H4W80_004967</name>
</gene>
<evidence type="ECO:0000313" key="2">
    <source>
        <dbReference type="Proteomes" id="UP000633509"/>
    </source>
</evidence>
<evidence type="ECO:0000313" key="1">
    <source>
        <dbReference type="EMBL" id="MBE1586709.1"/>
    </source>
</evidence>
<comment type="caution">
    <text evidence="1">The sequence shown here is derived from an EMBL/GenBank/DDBJ whole genome shotgun (WGS) entry which is preliminary data.</text>
</comment>
<dbReference type="Proteomes" id="UP000633509">
    <property type="component" value="Unassembled WGS sequence"/>
</dbReference>
<proteinExistence type="predicted"/>
<organism evidence="1 2">
    <name type="scientific">Nonomuraea angiospora</name>
    <dbReference type="NCBI Taxonomy" id="46172"/>
    <lineage>
        <taxon>Bacteria</taxon>
        <taxon>Bacillati</taxon>
        <taxon>Actinomycetota</taxon>
        <taxon>Actinomycetes</taxon>
        <taxon>Streptosporangiales</taxon>
        <taxon>Streptosporangiaceae</taxon>
        <taxon>Nonomuraea</taxon>
    </lineage>
</organism>
<accession>A0ABR9M1D7</accession>
<protein>
    <recommendedName>
        <fullName evidence="3">Transposase</fullName>
    </recommendedName>
</protein>
<dbReference type="EMBL" id="JADBEK010000001">
    <property type="protein sequence ID" value="MBE1586709.1"/>
    <property type="molecule type" value="Genomic_DNA"/>
</dbReference>
<reference evidence="1 2" key="1">
    <citation type="submission" date="2020-10" db="EMBL/GenBank/DDBJ databases">
        <title>Sequencing the genomes of 1000 actinobacteria strains.</title>
        <authorList>
            <person name="Klenk H.-P."/>
        </authorList>
    </citation>
    <scope>NUCLEOTIDE SEQUENCE [LARGE SCALE GENOMIC DNA]</scope>
    <source>
        <strain evidence="1 2">DSM 43173</strain>
    </source>
</reference>
<name>A0ABR9M1D7_9ACTN</name>
<keyword evidence="2" id="KW-1185">Reference proteome</keyword>